<dbReference type="AlphaFoldDB" id="A0A6V7S8S1"/>
<dbReference type="VEuPathDB" id="PlasmoDB:PVLDE_1002540"/>
<name>A0A6V7S8S1_PLAVN</name>
<evidence type="ECO:0000313" key="2">
    <source>
        <dbReference type="Proteomes" id="UP000515308"/>
    </source>
</evidence>
<sequence length="193" mass="22975">MNIFNAEEELSNGTDRRLMNFPTSLNGDITHLPFSFQNIKPDYFITNDYNRSLENDKTGEIIFEKDHDRERKRNEEKEIFLFDLSDEQKMQVEKYKINNIIQNEMYLKKNKVLKYVIQIFLSDLLKEKPDNVYEYAANYFTKPNLKQIILQNKNIENNCDIYQKSEKENDAIKQAGDLNTLGNLEENNKNKKN</sequence>
<reference evidence="1 2" key="1">
    <citation type="submission" date="2020-08" db="EMBL/GenBank/DDBJ databases">
        <authorList>
            <person name="Ramaprasad A."/>
        </authorList>
    </citation>
    <scope>NUCLEOTIDE SEQUENCE [LARGE SCALE GENOMIC DNA]</scope>
</reference>
<protein>
    <recommendedName>
        <fullName evidence="3">RIIa domain-containing protein</fullName>
    </recommendedName>
</protein>
<dbReference type="CDD" id="cd22971">
    <property type="entry name" value="DD_RIIAD1"/>
    <property type="match status" value="1"/>
</dbReference>
<organism evidence="1 2">
    <name type="scientific">Plasmodium vinckei lentum</name>
    <dbReference type="NCBI Taxonomy" id="138297"/>
    <lineage>
        <taxon>Eukaryota</taxon>
        <taxon>Sar</taxon>
        <taxon>Alveolata</taxon>
        <taxon>Apicomplexa</taxon>
        <taxon>Aconoidasida</taxon>
        <taxon>Haemosporida</taxon>
        <taxon>Plasmodiidae</taxon>
        <taxon>Plasmodium</taxon>
        <taxon>Plasmodium (Vinckeia)</taxon>
    </lineage>
</organism>
<proteinExistence type="predicted"/>
<gene>
    <name evidence="1" type="ORF">PVLDE_1002540</name>
</gene>
<dbReference type="EMBL" id="LR865372">
    <property type="protein sequence ID" value="CAD2093402.1"/>
    <property type="molecule type" value="Genomic_DNA"/>
</dbReference>
<dbReference type="Proteomes" id="UP000515308">
    <property type="component" value="Chromosome PVLDE_10"/>
</dbReference>
<evidence type="ECO:0000313" key="1">
    <source>
        <dbReference type="EMBL" id="CAD2093402.1"/>
    </source>
</evidence>
<dbReference type="SUPFAM" id="SSF47391">
    <property type="entry name" value="Dimerization-anchoring domain of cAMP-dependent PK regulatory subunit"/>
    <property type="match status" value="1"/>
</dbReference>
<accession>A0A6V7S8S1</accession>
<dbReference type="InterPro" id="IPR059162">
    <property type="entry name" value="RIIAD1"/>
</dbReference>
<evidence type="ECO:0008006" key="3">
    <source>
        <dbReference type="Google" id="ProtNLM"/>
    </source>
</evidence>